<dbReference type="EMBL" id="JAKNHQ010000017">
    <property type="protein sequence ID" value="MCG4611519.1"/>
    <property type="molecule type" value="Genomic_DNA"/>
</dbReference>
<evidence type="ECO:0000313" key="2">
    <source>
        <dbReference type="EMBL" id="MCG4611519.1"/>
    </source>
</evidence>
<protein>
    <submittedName>
        <fullName evidence="2">FRG domain-containing protein</fullName>
    </submittedName>
</protein>
<evidence type="ECO:0000313" key="3">
    <source>
        <dbReference type="Proteomes" id="UP001298681"/>
    </source>
</evidence>
<dbReference type="Pfam" id="PF08867">
    <property type="entry name" value="FRG"/>
    <property type="match status" value="1"/>
</dbReference>
<dbReference type="Proteomes" id="UP001298681">
    <property type="component" value="Unassembled WGS sequence"/>
</dbReference>
<evidence type="ECO:0000259" key="1">
    <source>
        <dbReference type="SMART" id="SM00901"/>
    </source>
</evidence>
<dbReference type="RefSeq" id="WP_143929077.1">
    <property type="nucleotide sequence ID" value="NZ_JAKNHQ010000017.1"/>
</dbReference>
<gene>
    <name evidence="2" type="ORF">L0P57_11340</name>
</gene>
<dbReference type="SMART" id="SM00901">
    <property type="entry name" value="FRG"/>
    <property type="match status" value="1"/>
</dbReference>
<sequence>MRWMYWLPTDIRQTLRNRVDKTIGYELDKNRWGALAPGSLDKIKHFYVTDFRALNLVTGIIRYSLKGTNTKVYYRGQERDYPLIPSLYRSAKSGDDAAIAEQKLSEILSCLKPYFDPMGTDDEREALCQHYGLHTRWLDIVDHIQTALWFAYDRTYVDDMREQRFDEDVGYIYVIAVPDDETKVKAIDLREKPSQFLRPHTQQAFAMRTANPSKELGKLSAYQVATLIIPRPLLKIWSNYDNIPAKYMYPNNVTDAGLRFWEQAVERVTATGLDIKSI</sequence>
<dbReference type="InterPro" id="IPR014966">
    <property type="entry name" value="FRG-dom"/>
</dbReference>
<reference evidence="2 3" key="1">
    <citation type="submission" date="2022-01" db="EMBL/GenBank/DDBJ databases">
        <title>Collection of gut derived symbiotic bacterial strains cultured from healthy donors.</title>
        <authorList>
            <person name="Lin H."/>
            <person name="Kohout C."/>
            <person name="Waligurski E."/>
            <person name="Pamer E.G."/>
        </authorList>
    </citation>
    <scope>NUCLEOTIDE SEQUENCE [LARGE SCALE GENOMIC DNA]</scope>
    <source>
        <strain evidence="2 3">DFI.7.58</strain>
    </source>
</reference>
<keyword evidence="3" id="KW-1185">Reference proteome</keyword>
<feature type="domain" description="FRG" evidence="1">
    <location>
        <begin position="68"/>
        <end position="173"/>
    </location>
</feature>
<comment type="caution">
    <text evidence="2">The sequence shown here is derived from an EMBL/GenBank/DDBJ whole genome shotgun (WGS) entry which is preliminary data.</text>
</comment>
<organism evidence="2 3">
    <name type="scientific">Anaeromassilibacillus senegalensis</name>
    <dbReference type="NCBI Taxonomy" id="1673717"/>
    <lineage>
        <taxon>Bacteria</taxon>
        <taxon>Bacillati</taxon>
        <taxon>Bacillota</taxon>
        <taxon>Clostridia</taxon>
        <taxon>Eubacteriales</taxon>
        <taxon>Acutalibacteraceae</taxon>
        <taxon>Anaeromassilibacillus</taxon>
    </lineage>
</organism>
<proteinExistence type="predicted"/>
<accession>A0ABS9MM60</accession>
<name>A0ABS9MM60_9FIRM</name>